<name>A0A9Q9AR21_9PEZI</name>
<keyword evidence="2" id="KW-1185">Reference proteome</keyword>
<gene>
    <name evidence="1" type="ORF">Slin15195_G074760</name>
</gene>
<evidence type="ECO:0000313" key="1">
    <source>
        <dbReference type="EMBL" id="USW54157.1"/>
    </source>
</evidence>
<organism evidence="1 2">
    <name type="scientific">Septoria linicola</name>
    <dbReference type="NCBI Taxonomy" id="215465"/>
    <lineage>
        <taxon>Eukaryota</taxon>
        <taxon>Fungi</taxon>
        <taxon>Dikarya</taxon>
        <taxon>Ascomycota</taxon>
        <taxon>Pezizomycotina</taxon>
        <taxon>Dothideomycetes</taxon>
        <taxon>Dothideomycetidae</taxon>
        <taxon>Mycosphaerellales</taxon>
        <taxon>Mycosphaerellaceae</taxon>
        <taxon>Septoria</taxon>
    </lineage>
</organism>
<sequence>MASTSPSPSPGAAIVADLQTKLATLMRDHNEGLGINHCANLMFNLLLDFRSIPRETCALLTLPEILKLDEICQDAIQAVGWHAQWRIAPRCDPTEADWSALSWRPGVATKMRVEDREDPLALRLHVLRMDMCELWNMDPRNGPESKLVDFASEVLRLCSGEKMSVGFDNGQMIYLNTIKFPAVEQKSKLRLAVFECVLLTLVCVSRWHAAWVDTMMPAKLYRGPVRLWGQGVPGTSFFARRAPEVKAGLRATDQTLSRRQKLLFKSLENDVEGLIAIPWLETPRGLGRAEKVVAVIRSAIEGRSLKRDPKDKHIDDRLFTIGQKAIDNIFIAARIHFKVKDVPSSPSVFVASASPRPRPNAQDHVGLRRWQILRLLDRLQRREPPMSVRLAIVSLILQHVEGEGLISKMQEGGDVEELGLPPVQDKSLEWRTEMLRFTEFAIVGMAQHLSSRFDDRQIMLVNKVVEMDKTAGEAEGLWVTGGQTESVSFTRDAWSKLVADSEEV</sequence>
<dbReference type="Proteomes" id="UP001056384">
    <property type="component" value="Chromosome 6"/>
</dbReference>
<evidence type="ECO:0000313" key="2">
    <source>
        <dbReference type="Proteomes" id="UP001056384"/>
    </source>
</evidence>
<proteinExistence type="predicted"/>
<accession>A0A9Q9AR21</accession>
<dbReference type="AlphaFoldDB" id="A0A9Q9AR21"/>
<protein>
    <submittedName>
        <fullName evidence="1">Uncharacterized protein</fullName>
    </submittedName>
</protein>
<reference evidence="1" key="1">
    <citation type="submission" date="2022-06" db="EMBL/GenBank/DDBJ databases">
        <title>Complete genome sequences of two strains of the flax pathogen Septoria linicola.</title>
        <authorList>
            <person name="Lapalu N."/>
            <person name="Simon A."/>
            <person name="Demenou B."/>
            <person name="Paumier D."/>
            <person name="Guillot M.-P."/>
            <person name="Gout L."/>
            <person name="Valade R."/>
        </authorList>
    </citation>
    <scope>NUCLEOTIDE SEQUENCE</scope>
    <source>
        <strain evidence="1">SE15195</strain>
    </source>
</reference>
<dbReference type="EMBL" id="CP099423">
    <property type="protein sequence ID" value="USW54157.1"/>
    <property type="molecule type" value="Genomic_DNA"/>
</dbReference>